<dbReference type="GO" id="GO:0000166">
    <property type="term" value="F:nucleotide binding"/>
    <property type="evidence" value="ECO:0007669"/>
    <property type="project" value="InterPro"/>
</dbReference>
<dbReference type="EMBL" id="JAOTOJ010000004">
    <property type="protein sequence ID" value="KAK9401767.1"/>
    <property type="molecule type" value="Genomic_DNA"/>
</dbReference>
<dbReference type="GO" id="GO:0009117">
    <property type="term" value="P:nucleotide metabolic process"/>
    <property type="evidence" value="ECO:0007669"/>
    <property type="project" value="InterPro"/>
</dbReference>
<accession>A0AAW1BIG2</accession>
<reference evidence="1 2" key="1">
    <citation type="journal article" date="2024" name="Proc. Natl. Acad. Sci. U.S.A.">
        <title>The genetic regulatory architecture and epigenomic basis for age-related changes in rattlesnake venom.</title>
        <authorList>
            <person name="Hogan M.P."/>
            <person name="Holding M.L."/>
            <person name="Nystrom G.S."/>
            <person name="Colston T.J."/>
            <person name="Bartlett D.A."/>
            <person name="Mason A.J."/>
            <person name="Ellsworth S.A."/>
            <person name="Rautsaw R.M."/>
            <person name="Lawrence K.C."/>
            <person name="Strickland J.L."/>
            <person name="He B."/>
            <person name="Fraser P."/>
            <person name="Margres M.J."/>
            <person name="Gilbert D.M."/>
            <person name="Gibbs H.L."/>
            <person name="Parkinson C.L."/>
            <person name="Rokyta D.R."/>
        </authorList>
    </citation>
    <scope>NUCLEOTIDE SEQUENCE [LARGE SCALE GENOMIC DNA]</scope>
    <source>
        <strain evidence="1">DRR0105</strain>
    </source>
</reference>
<sequence>MEFSQAETVRAEMDWEVARITYKSNTCTKRPRPPPKPQNAITIAVSSQALFDMVEERKIYEEQSLEKYVEYQQANKNVTLKPGPAFAFVKVVEHVNA</sequence>
<dbReference type="AlphaFoldDB" id="A0AAW1BIG2"/>
<dbReference type="GO" id="GO:0046085">
    <property type="term" value="P:adenosine metabolic process"/>
    <property type="evidence" value="ECO:0007669"/>
    <property type="project" value="TreeGrafter"/>
</dbReference>
<dbReference type="PANTHER" id="PTHR31367:SF0">
    <property type="entry name" value="CYTOSOLIC 5'-NUCLEOTIDASE 1B"/>
    <property type="match status" value="1"/>
</dbReference>
<keyword evidence="2" id="KW-1185">Reference proteome</keyword>
<comment type="caution">
    <text evidence="1">The sequence shown here is derived from an EMBL/GenBank/DDBJ whole genome shotgun (WGS) entry which is preliminary data.</text>
</comment>
<evidence type="ECO:0000313" key="2">
    <source>
        <dbReference type="Proteomes" id="UP001474421"/>
    </source>
</evidence>
<name>A0AAW1BIG2_CROAD</name>
<organism evidence="1 2">
    <name type="scientific">Crotalus adamanteus</name>
    <name type="common">Eastern diamondback rattlesnake</name>
    <dbReference type="NCBI Taxonomy" id="8729"/>
    <lineage>
        <taxon>Eukaryota</taxon>
        <taxon>Metazoa</taxon>
        <taxon>Chordata</taxon>
        <taxon>Craniata</taxon>
        <taxon>Vertebrata</taxon>
        <taxon>Euteleostomi</taxon>
        <taxon>Lepidosauria</taxon>
        <taxon>Squamata</taxon>
        <taxon>Bifurcata</taxon>
        <taxon>Unidentata</taxon>
        <taxon>Episquamata</taxon>
        <taxon>Toxicofera</taxon>
        <taxon>Serpentes</taxon>
        <taxon>Colubroidea</taxon>
        <taxon>Viperidae</taxon>
        <taxon>Crotalinae</taxon>
        <taxon>Crotalus</taxon>
    </lineage>
</organism>
<dbReference type="GO" id="GO:0000287">
    <property type="term" value="F:magnesium ion binding"/>
    <property type="evidence" value="ECO:0007669"/>
    <property type="project" value="InterPro"/>
</dbReference>
<dbReference type="GO" id="GO:0005829">
    <property type="term" value="C:cytosol"/>
    <property type="evidence" value="ECO:0007669"/>
    <property type="project" value="TreeGrafter"/>
</dbReference>
<dbReference type="PANTHER" id="PTHR31367">
    <property type="entry name" value="CYTOSOLIC 5'-NUCLEOTIDASE 1 FAMILY MEMBER"/>
    <property type="match status" value="1"/>
</dbReference>
<dbReference type="Proteomes" id="UP001474421">
    <property type="component" value="Unassembled WGS sequence"/>
</dbReference>
<gene>
    <name evidence="1" type="ORF">NXF25_010123</name>
</gene>
<proteinExistence type="predicted"/>
<evidence type="ECO:0000313" key="1">
    <source>
        <dbReference type="EMBL" id="KAK9401767.1"/>
    </source>
</evidence>
<dbReference type="GO" id="GO:0008253">
    <property type="term" value="F:5'-nucleotidase activity"/>
    <property type="evidence" value="ECO:0007669"/>
    <property type="project" value="InterPro"/>
</dbReference>
<protein>
    <submittedName>
        <fullName evidence="1">Cytosolic 5'-nucleotidase 1B-like</fullName>
    </submittedName>
</protein>
<dbReference type="InterPro" id="IPR010394">
    <property type="entry name" value="5-nucleotidase"/>
</dbReference>
<dbReference type="Pfam" id="PF06189">
    <property type="entry name" value="5-nucleotidase"/>
    <property type="match status" value="1"/>
</dbReference>